<dbReference type="NCBIfam" id="TIGR04057">
    <property type="entry name" value="SusC_RagA_signa"/>
    <property type="match status" value="1"/>
</dbReference>
<dbReference type="Gene3D" id="2.40.170.20">
    <property type="entry name" value="TonB-dependent receptor, beta-barrel domain"/>
    <property type="match status" value="1"/>
</dbReference>
<dbReference type="SUPFAM" id="SSF49464">
    <property type="entry name" value="Carboxypeptidase regulatory domain-like"/>
    <property type="match status" value="1"/>
</dbReference>
<dbReference type="EMBL" id="AQHV01000010">
    <property type="protein sequence ID" value="KKB57191.1"/>
    <property type="molecule type" value="Genomic_DNA"/>
</dbReference>
<dbReference type="PATRIC" id="fig|927665.4.peg.1883"/>
<keyword evidence="4 7" id="KW-0812">Transmembrane</keyword>
<dbReference type="NCBIfam" id="TIGR04056">
    <property type="entry name" value="OMP_RagA_SusC"/>
    <property type="match status" value="1"/>
</dbReference>
<evidence type="ECO:0000256" key="7">
    <source>
        <dbReference type="PROSITE-ProRule" id="PRU01360"/>
    </source>
</evidence>
<dbReference type="GO" id="GO:0009279">
    <property type="term" value="C:cell outer membrane"/>
    <property type="evidence" value="ECO:0007669"/>
    <property type="project" value="UniProtKB-SubCell"/>
</dbReference>
<evidence type="ECO:0000256" key="1">
    <source>
        <dbReference type="ARBA" id="ARBA00004571"/>
    </source>
</evidence>
<dbReference type="Gene3D" id="2.60.40.1120">
    <property type="entry name" value="Carboxypeptidase-like, regulatory domain"/>
    <property type="match status" value="1"/>
</dbReference>
<dbReference type="InterPro" id="IPR036942">
    <property type="entry name" value="Beta-barrel_TonB_sf"/>
</dbReference>
<comment type="subcellular location">
    <subcellularLocation>
        <location evidence="1 7">Cell outer membrane</location>
        <topology evidence="1 7">Multi-pass membrane protein</topology>
    </subcellularLocation>
</comment>
<gene>
    <name evidence="10" type="ORF">HMPREF1535_01844</name>
</gene>
<sequence length="1041" mass="114766">MFNGGGGGKYTPILKSTLPLLLLSMLSGANVYAANDSNLKDVSITISQQQKKITGVVTDKEGVPVIGANVLEKGTTNGTVTDADGRFSLDISRNATLQISYLGYNTQNIVVGNQTTFAVKLSEDSEALDEVVVVAYGTQKARAVTGSMSKLNNEELEDIPVPNISQKMQGKFSGVQITQANGEPGGGMAIRIRGAASVNGGNSPLVVIDGFPITPNEGTGLESISPEEIENITILKDAASTSLYGSRAANGVILVTTKRAKEGKTDVEFSAYFGATQVSKRGRPDVMNAQEFAQFKKEYYEDQAKYEGYTGGVPECYQNPSSLQNGTDWYDVLLQTALTQNYNLSLQSGTTKVKSAVNLNYNKQDGVIINTYSERFSARANNVYEASDRVTFGLNLSGSYMSGQIIPGLGGGRNIIGSAFLMDPQLKYKNDDGTYPISYSQPGMFANPNFYLVLNERDDPKKRMRGTLNTYADVKIIDGLKYRISANADLGSDQTESWVPSIANGAMFTAPPQPAVGSYGTSKYVNWLIENMLTYNKTFADKHNVDLLLGYSTQKTTSENAKINASDYPDDEVGWFNAATTKVGEGDRSSWAMISYLARANYDYMGKYLLSVSFRRDGCSRFGMNAKWANFPSVSAGWIASDESFMERFDRLSYLKLRGSYGIVGNYNIGNYNHLATIGTYNYVFNNGISAGRGTSGIGNADLTWETTKQLDFGVDLGLFNDRVFLVYDYYWKKTDGLLYQIDIPYSSGFENIQSNIGEFRFWGHEVGLETKNMTGKFKWNTSLNLTFNRNKAMKLGTNNTPIGGNNNQEDYNRTEVGKPLGLFYGYVYDGVFMTQEEYEAGPKHASSMVGTVRMKDLNGDNVIDNNDRTFIGDPNPDCIFGMTNTFSWKDFDASVVFTGSLGGDIIDGTYEWTENIDGVFNVRKEVAERWRSEDNPGNGNIPRTRTGTTELFRYTNSRWVFKNNYITLKNITLGYTIPMKSNPYIKGIRVYGSAQNLFTVGSYPGMNPEVNKNTSGLYQGVDHTTYPVARIYTIGLNVKF</sequence>
<name>A0A0F5JHA7_9BACT</name>
<dbReference type="Pfam" id="PF07715">
    <property type="entry name" value="Plug"/>
    <property type="match status" value="1"/>
</dbReference>
<dbReference type="FunFam" id="2.170.130.10:FF:000008">
    <property type="entry name" value="SusC/RagA family TonB-linked outer membrane protein"/>
    <property type="match status" value="1"/>
</dbReference>
<dbReference type="InterPro" id="IPR012910">
    <property type="entry name" value="Plug_dom"/>
</dbReference>
<feature type="signal peptide" evidence="8">
    <location>
        <begin position="1"/>
        <end position="33"/>
    </location>
</feature>
<keyword evidence="8" id="KW-0732">Signal</keyword>
<comment type="caution">
    <text evidence="10">The sequence shown here is derived from an EMBL/GenBank/DDBJ whole genome shotgun (WGS) entry which is preliminary data.</text>
</comment>
<dbReference type="Proteomes" id="UP000033047">
    <property type="component" value="Unassembled WGS sequence"/>
</dbReference>
<evidence type="ECO:0000313" key="11">
    <source>
        <dbReference type="Proteomes" id="UP000033047"/>
    </source>
</evidence>
<dbReference type="FunFam" id="2.60.40.1120:FF:000003">
    <property type="entry name" value="Outer membrane protein Omp121"/>
    <property type="match status" value="1"/>
</dbReference>
<dbReference type="SUPFAM" id="SSF56935">
    <property type="entry name" value="Porins"/>
    <property type="match status" value="1"/>
</dbReference>
<organism evidence="10 11">
    <name type="scientific">Parabacteroides goldsteinii DSM 19448 = WAL 12034</name>
    <dbReference type="NCBI Taxonomy" id="927665"/>
    <lineage>
        <taxon>Bacteria</taxon>
        <taxon>Pseudomonadati</taxon>
        <taxon>Bacteroidota</taxon>
        <taxon>Bacteroidia</taxon>
        <taxon>Bacteroidales</taxon>
        <taxon>Tannerellaceae</taxon>
        <taxon>Parabacteroides</taxon>
    </lineage>
</organism>
<evidence type="ECO:0000256" key="5">
    <source>
        <dbReference type="ARBA" id="ARBA00023136"/>
    </source>
</evidence>
<dbReference type="HOGENOM" id="CLU_004317_0_2_10"/>
<accession>A0A0F5JHA7</accession>
<comment type="similarity">
    <text evidence="7">Belongs to the TonB-dependent receptor family.</text>
</comment>
<dbReference type="Pfam" id="PF13715">
    <property type="entry name" value="CarbopepD_reg_2"/>
    <property type="match status" value="1"/>
</dbReference>
<dbReference type="InterPro" id="IPR039426">
    <property type="entry name" value="TonB-dep_rcpt-like"/>
</dbReference>
<dbReference type="STRING" id="927665.HMPREF1535_01844"/>
<evidence type="ECO:0000256" key="2">
    <source>
        <dbReference type="ARBA" id="ARBA00022448"/>
    </source>
</evidence>
<dbReference type="AlphaFoldDB" id="A0A0F5JHA7"/>
<dbReference type="Gene3D" id="2.170.130.10">
    <property type="entry name" value="TonB-dependent receptor, plug domain"/>
    <property type="match status" value="1"/>
</dbReference>
<keyword evidence="3 7" id="KW-1134">Transmembrane beta strand</keyword>
<keyword evidence="6 7" id="KW-0998">Cell outer membrane</keyword>
<protein>
    <submittedName>
        <fullName evidence="10">SusC/RagA family TonB-linked outer membrane protein</fullName>
    </submittedName>
</protein>
<evidence type="ECO:0000256" key="8">
    <source>
        <dbReference type="SAM" id="SignalP"/>
    </source>
</evidence>
<evidence type="ECO:0000256" key="4">
    <source>
        <dbReference type="ARBA" id="ARBA00022692"/>
    </source>
</evidence>
<dbReference type="InterPro" id="IPR008969">
    <property type="entry name" value="CarboxyPept-like_regulatory"/>
</dbReference>
<dbReference type="InterPro" id="IPR037066">
    <property type="entry name" value="Plug_dom_sf"/>
</dbReference>
<proteinExistence type="inferred from homology"/>
<dbReference type="InterPro" id="IPR023997">
    <property type="entry name" value="TonB-dep_OMP_SusC/RagA_CS"/>
</dbReference>
<reference evidence="10 11" key="1">
    <citation type="submission" date="2013-04" db="EMBL/GenBank/DDBJ databases">
        <title>The Genome Sequence of Parabacteroides goldsteinii DSM 19448.</title>
        <authorList>
            <consortium name="The Broad Institute Genomics Platform"/>
            <person name="Earl A."/>
            <person name="Ward D."/>
            <person name="Feldgarden M."/>
            <person name="Gevers D."/>
            <person name="Martens E."/>
            <person name="Sakamoto M."/>
            <person name="Benno Y."/>
            <person name="Song Y."/>
            <person name="Liu C."/>
            <person name="Lee J."/>
            <person name="Bolanos M."/>
            <person name="Vaisanen M.L."/>
            <person name="Finegold S.M."/>
            <person name="Walker B."/>
            <person name="Young S."/>
            <person name="Zeng Q."/>
            <person name="Gargeya S."/>
            <person name="Fitzgerald M."/>
            <person name="Haas B."/>
            <person name="Abouelleil A."/>
            <person name="Allen A.W."/>
            <person name="Alvarado L."/>
            <person name="Arachchi H.M."/>
            <person name="Berlin A.M."/>
            <person name="Chapman S.B."/>
            <person name="Gainer-Dewar J."/>
            <person name="Goldberg J."/>
            <person name="Griggs A."/>
            <person name="Gujja S."/>
            <person name="Hansen M."/>
            <person name="Howarth C."/>
            <person name="Imamovic A."/>
            <person name="Ireland A."/>
            <person name="Larimer J."/>
            <person name="McCowan C."/>
            <person name="Murphy C."/>
            <person name="Pearson M."/>
            <person name="Poon T.W."/>
            <person name="Priest M."/>
            <person name="Roberts A."/>
            <person name="Saif S."/>
            <person name="Shea T."/>
            <person name="Sisk P."/>
            <person name="Sykes S."/>
            <person name="Wortman J."/>
            <person name="Nusbaum C."/>
            <person name="Birren B."/>
        </authorList>
    </citation>
    <scope>NUCLEOTIDE SEQUENCE [LARGE SCALE GENOMIC DNA]</scope>
    <source>
        <strain evidence="10 11">DSM 19448</strain>
    </source>
</reference>
<evidence type="ECO:0000313" key="10">
    <source>
        <dbReference type="EMBL" id="KKB57191.1"/>
    </source>
</evidence>
<evidence type="ECO:0000256" key="3">
    <source>
        <dbReference type="ARBA" id="ARBA00022452"/>
    </source>
</evidence>
<dbReference type="InterPro" id="IPR023996">
    <property type="entry name" value="TonB-dep_OMP_SusC/RagA"/>
</dbReference>
<feature type="chain" id="PRO_5002489965" evidence="8">
    <location>
        <begin position="34"/>
        <end position="1041"/>
    </location>
</feature>
<evidence type="ECO:0000256" key="6">
    <source>
        <dbReference type="ARBA" id="ARBA00023237"/>
    </source>
</evidence>
<evidence type="ECO:0000259" key="9">
    <source>
        <dbReference type="Pfam" id="PF07715"/>
    </source>
</evidence>
<feature type="domain" description="TonB-dependent receptor plug" evidence="9">
    <location>
        <begin position="141"/>
        <end position="252"/>
    </location>
</feature>
<keyword evidence="5 7" id="KW-0472">Membrane</keyword>
<keyword evidence="2 7" id="KW-0813">Transport</keyword>
<dbReference type="PROSITE" id="PS52016">
    <property type="entry name" value="TONB_DEPENDENT_REC_3"/>
    <property type="match status" value="1"/>
</dbReference>